<keyword evidence="4" id="KW-1185">Reference proteome</keyword>
<feature type="compositionally biased region" description="Basic and acidic residues" evidence="1">
    <location>
        <begin position="373"/>
        <end position="383"/>
    </location>
</feature>
<feature type="domain" description="Hypervirulence associated protein TUDOR" evidence="2">
    <location>
        <begin position="582"/>
        <end position="643"/>
    </location>
</feature>
<evidence type="ECO:0000259" key="2">
    <source>
        <dbReference type="Pfam" id="PF11160"/>
    </source>
</evidence>
<feature type="compositionally biased region" description="Basic and acidic residues" evidence="1">
    <location>
        <begin position="668"/>
        <end position="762"/>
    </location>
</feature>
<evidence type="ECO:0000313" key="4">
    <source>
        <dbReference type="Proteomes" id="UP001485043"/>
    </source>
</evidence>
<accession>A0AAW1TIZ3</accession>
<dbReference type="Pfam" id="PF11160">
    <property type="entry name" value="Hva1_TUDOR"/>
    <property type="match status" value="1"/>
</dbReference>
<feature type="compositionally biased region" description="Polar residues" evidence="1">
    <location>
        <begin position="434"/>
        <end position="451"/>
    </location>
</feature>
<feature type="compositionally biased region" description="Basic and acidic residues" evidence="1">
    <location>
        <begin position="652"/>
        <end position="661"/>
    </location>
</feature>
<feature type="compositionally biased region" description="Basic and acidic residues" evidence="1">
    <location>
        <begin position="617"/>
        <end position="632"/>
    </location>
</feature>
<protein>
    <recommendedName>
        <fullName evidence="2">Hypervirulence associated protein TUDOR domain-containing protein</fullName>
    </recommendedName>
</protein>
<feature type="compositionally biased region" description="Basic and acidic residues" evidence="1">
    <location>
        <begin position="352"/>
        <end position="364"/>
    </location>
</feature>
<dbReference type="InterPro" id="IPR021331">
    <property type="entry name" value="Hva1_TUDOR"/>
</dbReference>
<feature type="region of interest" description="Disordered" evidence="1">
    <location>
        <begin position="139"/>
        <end position="183"/>
    </location>
</feature>
<feature type="region of interest" description="Disordered" evidence="1">
    <location>
        <begin position="607"/>
        <end position="762"/>
    </location>
</feature>
<feature type="region of interest" description="Disordered" evidence="1">
    <location>
        <begin position="199"/>
        <end position="254"/>
    </location>
</feature>
<feature type="compositionally biased region" description="Polar residues" evidence="1">
    <location>
        <begin position="329"/>
        <end position="344"/>
    </location>
</feature>
<dbReference type="AlphaFoldDB" id="A0AAW1TIZ3"/>
<feature type="region of interest" description="Disordered" evidence="1">
    <location>
        <begin position="1"/>
        <end position="62"/>
    </location>
</feature>
<dbReference type="EMBL" id="JALJOV010000045">
    <property type="protein sequence ID" value="KAK9868094.1"/>
    <property type="molecule type" value="Genomic_DNA"/>
</dbReference>
<dbReference type="Proteomes" id="UP001485043">
    <property type="component" value="Unassembled WGS sequence"/>
</dbReference>
<organism evidence="3 4">
    <name type="scientific">Apatococcus fuscideae</name>
    <dbReference type="NCBI Taxonomy" id="2026836"/>
    <lineage>
        <taxon>Eukaryota</taxon>
        <taxon>Viridiplantae</taxon>
        <taxon>Chlorophyta</taxon>
        <taxon>core chlorophytes</taxon>
        <taxon>Trebouxiophyceae</taxon>
        <taxon>Chlorellales</taxon>
        <taxon>Chlorellaceae</taxon>
        <taxon>Apatococcus</taxon>
    </lineage>
</organism>
<feature type="compositionally biased region" description="Low complexity" evidence="1">
    <location>
        <begin position="523"/>
        <end position="534"/>
    </location>
</feature>
<evidence type="ECO:0000313" key="3">
    <source>
        <dbReference type="EMBL" id="KAK9868094.1"/>
    </source>
</evidence>
<proteinExistence type="predicted"/>
<feature type="compositionally biased region" description="Acidic residues" evidence="1">
    <location>
        <begin position="19"/>
        <end position="28"/>
    </location>
</feature>
<sequence length="762" mass="82076">MGKASAARRRSADIGSSSDDSDGEDVSDGTDKSQGADAFSSDETSEAGEVTQRSVLQDGEKLDQPAITKDLKYPMMEQKACSNVWFRATVLRSTQNEIYIQFPAAKAGDQEVFEWVRKTSSRIWRGPMGKNAWKYLQDGAWEPRPHGKRNRSRSGTRTASKPPSRKRSRNDTGDDTGTSGLSAAGTSDLLAQREAADFPARPGAHRAQSSRLRHSTGTAGPSEADLHGCGKLARSDRPDHHATSTSRERLGDPEDIKLSMAATEGEAGLPLEDPLASWFQQHFIALDAAGMLGLPYACSAESGRLPEVDHNPAEPTRLKSSPGCEADHANQQPFQAAGAQQHSSPAEGLLSIKDEHPSSEHKPDAPAGGKLGGRQERGYRDGKPLAGGSSKTGLKASHLHQRPSKSSSKPVRLRVQRCLEDSSDDCSDGPQPQAVKSSEQMPAKEQQQPQCCRQGPTEAARPTPGQRELKGILECDIFSDPAARREIESSPSPLSHATHPPLTCPSAANLPTQHGQSRERPRSAPVSSSRRSSAQPIKPSRPQSAPFTSFDFSIPFSECAFSGADSYIPNDLGMSGKDVKPGDEAAWNWGSKSIKGQVTAVKEDTMTIESKGKPITKHGEEGDPAVKVERPKGNPVVKKGSELKKTGGSAKESGKTGDKVSTRSQTKRKADEPEAEKPTKKDAEKKETKKDSKAEAKKPNKAEAEKADTKKDDSKSSKPTAAKKDDKKEAEDKPSKEEAPKKDTGKKEDKETKADTNKKAKK</sequence>
<feature type="compositionally biased region" description="Polar residues" evidence="1">
    <location>
        <begin position="207"/>
        <end position="219"/>
    </location>
</feature>
<feature type="region of interest" description="Disordered" evidence="1">
    <location>
        <begin position="305"/>
        <end position="549"/>
    </location>
</feature>
<reference evidence="3 4" key="1">
    <citation type="journal article" date="2024" name="Nat. Commun.">
        <title>Phylogenomics reveals the evolutionary origins of lichenization in chlorophyte algae.</title>
        <authorList>
            <person name="Puginier C."/>
            <person name="Libourel C."/>
            <person name="Otte J."/>
            <person name="Skaloud P."/>
            <person name="Haon M."/>
            <person name="Grisel S."/>
            <person name="Petersen M."/>
            <person name="Berrin J.G."/>
            <person name="Delaux P.M."/>
            <person name="Dal Grande F."/>
            <person name="Keller J."/>
        </authorList>
    </citation>
    <scope>NUCLEOTIDE SEQUENCE [LARGE SCALE GENOMIC DNA]</scope>
    <source>
        <strain evidence="3 4">SAG 2523</strain>
    </source>
</reference>
<feature type="compositionally biased region" description="Basic and acidic residues" evidence="1">
    <location>
        <begin position="224"/>
        <end position="254"/>
    </location>
</feature>
<comment type="caution">
    <text evidence="3">The sequence shown here is derived from an EMBL/GenBank/DDBJ whole genome shotgun (WGS) entry which is preliminary data.</text>
</comment>
<evidence type="ECO:0000256" key="1">
    <source>
        <dbReference type="SAM" id="MobiDB-lite"/>
    </source>
</evidence>
<gene>
    <name evidence="3" type="ORF">WJX84_000511</name>
</gene>
<name>A0AAW1TIZ3_9CHLO</name>